<evidence type="ECO:0000256" key="1">
    <source>
        <dbReference type="SAM" id="MobiDB-lite"/>
    </source>
</evidence>
<name>A0A5D3C3K8_CUCMM</name>
<dbReference type="AlphaFoldDB" id="A0A5D3C3K8"/>
<evidence type="ECO:0000313" key="3">
    <source>
        <dbReference type="Proteomes" id="UP000321947"/>
    </source>
</evidence>
<protein>
    <submittedName>
        <fullName evidence="2">Uncharacterized protein</fullName>
    </submittedName>
</protein>
<evidence type="ECO:0000313" key="2">
    <source>
        <dbReference type="EMBL" id="TYK05894.1"/>
    </source>
</evidence>
<sequence>MKPDYLSVSSRFATDQYVLGAPSGHRRPDSVPTRVHVARVRERASYWVEAEKVAEEVEIVDPELPLTVYDPLFQDIPIEEDAGEKSSKEEAQLEEEAPTEKEVEPRNVLHNVIAKLMNAAFKEVVLENVTMKDQITNYTQMQGLEATVSTLNSMVPQLSSALTSLTSLMIAYSNQSHHIAEQHNMQFAAQMEYTHAVFVLRVT</sequence>
<reference evidence="2 3" key="1">
    <citation type="submission" date="2019-08" db="EMBL/GenBank/DDBJ databases">
        <title>Draft genome sequences of two oriental melons (Cucumis melo L. var makuwa).</title>
        <authorList>
            <person name="Kwon S.-Y."/>
        </authorList>
    </citation>
    <scope>NUCLEOTIDE SEQUENCE [LARGE SCALE GENOMIC DNA]</scope>
    <source>
        <strain evidence="3">cv. Chang Bougi</strain>
        <tissue evidence="2">Leaf</tissue>
    </source>
</reference>
<proteinExistence type="predicted"/>
<gene>
    <name evidence="2" type="ORF">E5676_scaffold1085G00020</name>
</gene>
<comment type="caution">
    <text evidence="2">The sequence shown here is derived from an EMBL/GenBank/DDBJ whole genome shotgun (WGS) entry which is preliminary data.</text>
</comment>
<feature type="region of interest" description="Disordered" evidence="1">
    <location>
        <begin position="81"/>
        <end position="103"/>
    </location>
</feature>
<organism evidence="2 3">
    <name type="scientific">Cucumis melo var. makuwa</name>
    <name type="common">Oriental melon</name>
    <dbReference type="NCBI Taxonomy" id="1194695"/>
    <lineage>
        <taxon>Eukaryota</taxon>
        <taxon>Viridiplantae</taxon>
        <taxon>Streptophyta</taxon>
        <taxon>Embryophyta</taxon>
        <taxon>Tracheophyta</taxon>
        <taxon>Spermatophyta</taxon>
        <taxon>Magnoliopsida</taxon>
        <taxon>eudicotyledons</taxon>
        <taxon>Gunneridae</taxon>
        <taxon>Pentapetalae</taxon>
        <taxon>rosids</taxon>
        <taxon>fabids</taxon>
        <taxon>Cucurbitales</taxon>
        <taxon>Cucurbitaceae</taxon>
        <taxon>Benincaseae</taxon>
        <taxon>Cucumis</taxon>
    </lineage>
</organism>
<accession>A0A5D3C3K8</accession>
<dbReference type="Proteomes" id="UP000321947">
    <property type="component" value="Unassembled WGS sequence"/>
</dbReference>
<dbReference type="EMBL" id="SSTD01013645">
    <property type="protein sequence ID" value="TYK05894.1"/>
    <property type="molecule type" value="Genomic_DNA"/>
</dbReference>